<dbReference type="Gene3D" id="4.10.240.10">
    <property type="entry name" value="Zn(2)-C6 fungal-type DNA-binding domain"/>
    <property type="match status" value="1"/>
</dbReference>
<keyword evidence="8" id="KW-1133">Transmembrane helix</keyword>
<evidence type="ECO:0000256" key="2">
    <source>
        <dbReference type="ARBA" id="ARBA00022741"/>
    </source>
</evidence>
<evidence type="ECO:0000313" key="12">
    <source>
        <dbReference type="Proteomes" id="UP000622797"/>
    </source>
</evidence>
<evidence type="ECO:0000259" key="10">
    <source>
        <dbReference type="PROSITE" id="PS51192"/>
    </source>
</evidence>
<dbReference type="GO" id="GO:0005524">
    <property type="term" value="F:ATP binding"/>
    <property type="evidence" value="ECO:0007669"/>
    <property type="project" value="InterPro"/>
</dbReference>
<evidence type="ECO:0000256" key="5">
    <source>
        <dbReference type="ARBA" id="ARBA00023163"/>
    </source>
</evidence>
<keyword evidence="6" id="KW-0539">Nucleus</keyword>
<gene>
    <name evidence="11" type="ORF">FSARC_3763</name>
</gene>
<dbReference type="Gene3D" id="3.40.50.300">
    <property type="entry name" value="P-loop containing nucleotide triphosphate hydrolases"/>
    <property type="match status" value="2"/>
</dbReference>
<evidence type="ECO:0000259" key="9">
    <source>
        <dbReference type="PROSITE" id="PS50048"/>
    </source>
</evidence>
<evidence type="ECO:0000313" key="11">
    <source>
        <dbReference type="EMBL" id="KAF4968916.1"/>
    </source>
</evidence>
<dbReference type="SUPFAM" id="SSF57701">
    <property type="entry name" value="Zn2/Cys6 DNA-binding domain"/>
    <property type="match status" value="1"/>
</dbReference>
<keyword evidence="3" id="KW-0067">ATP-binding</keyword>
<keyword evidence="8" id="KW-0472">Membrane</keyword>
<evidence type="ECO:0000256" key="3">
    <source>
        <dbReference type="ARBA" id="ARBA00022840"/>
    </source>
</evidence>
<dbReference type="Pfam" id="PF00176">
    <property type="entry name" value="SNF2-rel_dom"/>
    <property type="match status" value="1"/>
</dbReference>
<dbReference type="PROSITE" id="PS00463">
    <property type="entry name" value="ZN2_CY6_FUNGAL_1"/>
    <property type="match status" value="1"/>
</dbReference>
<dbReference type="OrthoDB" id="2351791at2759"/>
<dbReference type="GO" id="GO:0005634">
    <property type="term" value="C:nucleus"/>
    <property type="evidence" value="ECO:0007669"/>
    <property type="project" value="TreeGrafter"/>
</dbReference>
<evidence type="ECO:0000256" key="6">
    <source>
        <dbReference type="ARBA" id="ARBA00023242"/>
    </source>
</evidence>
<evidence type="ECO:0008006" key="13">
    <source>
        <dbReference type="Google" id="ProtNLM"/>
    </source>
</evidence>
<dbReference type="InterPro" id="IPR027417">
    <property type="entry name" value="P-loop_NTPase"/>
</dbReference>
<dbReference type="SMART" id="SM00487">
    <property type="entry name" value="DEXDc"/>
    <property type="match status" value="1"/>
</dbReference>
<dbReference type="InterPro" id="IPR000330">
    <property type="entry name" value="SNF2_N"/>
</dbReference>
<reference evidence="11" key="1">
    <citation type="journal article" date="2020" name="BMC Genomics">
        <title>Correction to: Identification and distribution of gene clusters required for synthesis of sphingolipid metabolism inhibitors in diverse species of the filamentous fungus Fusarium.</title>
        <authorList>
            <person name="Kim H.S."/>
            <person name="Lohmar J.M."/>
            <person name="Busman M."/>
            <person name="Brown D.W."/>
            <person name="Naumann T.A."/>
            <person name="Divon H.H."/>
            <person name="Lysoe E."/>
            <person name="Uhlig S."/>
            <person name="Proctor R.H."/>
        </authorList>
    </citation>
    <scope>NUCLEOTIDE SEQUENCE</scope>
    <source>
        <strain evidence="11">NRRL 20472</strain>
    </source>
</reference>
<dbReference type="GO" id="GO:0008270">
    <property type="term" value="F:zinc ion binding"/>
    <property type="evidence" value="ECO:0007669"/>
    <property type="project" value="InterPro"/>
</dbReference>
<dbReference type="InterPro" id="IPR051127">
    <property type="entry name" value="Fungal_SecMet_Regulators"/>
</dbReference>
<dbReference type="Pfam" id="PF04082">
    <property type="entry name" value="Fungal_trans"/>
    <property type="match status" value="1"/>
</dbReference>
<keyword evidence="12" id="KW-1185">Reference proteome</keyword>
<dbReference type="PANTHER" id="PTHR47424">
    <property type="entry name" value="REGULATORY PROTEIN GAL4"/>
    <property type="match status" value="1"/>
</dbReference>
<feature type="transmembrane region" description="Helical" evidence="8">
    <location>
        <begin position="1411"/>
        <end position="1430"/>
    </location>
</feature>
<name>A0A8H4U325_9HYPO</name>
<dbReference type="InterPro" id="IPR001138">
    <property type="entry name" value="Zn2Cys6_DnaBD"/>
</dbReference>
<dbReference type="InterPro" id="IPR036864">
    <property type="entry name" value="Zn2-C6_fun-type_DNA-bd_sf"/>
</dbReference>
<dbReference type="InterPro" id="IPR014001">
    <property type="entry name" value="Helicase_ATP-bd"/>
</dbReference>
<dbReference type="Proteomes" id="UP000622797">
    <property type="component" value="Unassembled WGS sequence"/>
</dbReference>
<dbReference type="SMART" id="SM00066">
    <property type="entry name" value="GAL4"/>
    <property type="match status" value="1"/>
</dbReference>
<protein>
    <recommendedName>
        <fullName evidence="13">Zn(2)-C6 fungal-type domain-containing protein</fullName>
    </recommendedName>
</protein>
<sequence>MEFLKFRHEQPDFDAILKHGITPCPDLKLRPHVQSLKPHQVDDAASIVERALGDWKHTFLSDETGMGKTKVYLAALTLHQRELQKQANVGASGIEFFPNLILTSASTLVQTYKEMRAGSPDLNIFVFHGTKSHLPGRGARVIDIEELIALLGRTAANSGGPENGKIVVLSTYSTWSRRTKNTAVATSRFELVVADDAHTIKDTYHHMLHVLQWRKLVWVTATPILSSPKDLISPLSLMWDAYGLDLHFNEGITVGIFTEHYLSANPSFMRLKDIYEESGRKSRLWIVRPDIFRAAGNYLGWGKNAVDLLARPILSAMQLRRTMHTKQTMPDGAKAYSAIDQLSSTVVVEECNYDYRKPPATTIDRLGKAQPERLFDPNPNSDIPTEHGGATLNLGEHRKGVLTSFDWHNDKILNPSDPVIFGTFDEVEKAIKRLAGRNVTQQENNDQAATLLPWVGILLQEDVTCGLQLLYHLTTNPDDVLGPPLDRATFSRWTCSFSPVLTRARELAWKYCREGKERLLVYVDDPLIQCIVVGLFTMIDFNVGTVRASDKTTVRDKVIGKWNEVDSLLEILVVDVDSKPTGLNIHTNCSKGLLLNWLMNPKTMLHIIGSLVRIDQQKPVMFHILKTKNSYSDNTERICCTNWAIQLSTEINLPKWMIDEVREICVLEWIKTSWHQPFNRYAWVVEHDIQGNDMANHSNVMIGLGHVFSLAAKLMIGHPEDQEFWVSSMPVLVQTCRRVIESFDSPDEIEGYLSHTPVQLRDEFLGLFELAIGIAEKDMEDETVFEQCKKLRGAGSEEQAEAGRCSGLIEGMTEGIIRYTKHAFIRRRTDILLLCQRLGSLSRADGALTIFQVRTSALFRWSNLAKPLQVPLEPQCFRSVAQFLTETSSTNQPWTMQSSEPDRYIRSRIANACDGCKARKVKCDGKLPCSYCARRQKPHDCHYSPQRRRRNGHGSVTSLRSPPVSERDGRAHSTRHTSPATPVNADAVTGQRESVQPQAIDAEDETEVPREARLVCDAQGKLIFVGDCAPLSFFQSVRQLVTTKVGQNAFAPQSSRYSVLENAAAHQSRRIPGDNRIPNVRPEDIPLAVSNYLSIATGLVDLFDSRRLQEDLMLWASMDPKQDDATTVVNLLVLAIGTRISNEERAQDYFEYARDKAYTNLSGNLSVTTIQMFTLITLYMLCSCQINGAFLFFGTAVRAAYSIGIHRTEVNARFGPDIHRQRDRLWKSLRVVDLFLSTSMGRPPATSDVDCTVPYQSPDENLEEPLDLLNASVQIFLVLEGVVTEIYSRRKISLQLTEGISLQLRDWSSRWLKQLKDIVTNPEGRDRAQASGACQILSTYYYAVMLVSRPFLMYELCRRLSDNSATSNGRSALTSGKSKLADACIDAASLMVDPILDLIQRGILVGHVPILVSWLFASSLVLGIGLLGGFGRVLEKYTRMAIHALDHCSKHDTHAGQYSLIAQSLLTAALEYLEKRELAERQRRTENSSQLFGLIPSDAGIDLSPAFRREASHSVPSPASNRGRESLDRSFLQHNGLQNVGSPLFGDLDSAFLGLSESMMQTPDPSYWGGPLGADGDSGSALNLFALLDASGGIDLTHHL</sequence>
<dbReference type="EMBL" id="JABEXW010000180">
    <property type="protein sequence ID" value="KAF4968916.1"/>
    <property type="molecule type" value="Genomic_DNA"/>
</dbReference>
<evidence type="ECO:0000256" key="4">
    <source>
        <dbReference type="ARBA" id="ARBA00023015"/>
    </source>
</evidence>
<dbReference type="GO" id="GO:0000978">
    <property type="term" value="F:RNA polymerase II cis-regulatory region sequence-specific DNA binding"/>
    <property type="evidence" value="ECO:0007669"/>
    <property type="project" value="TreeGrafter"/>
</dbReference>
<dbReference type="GO" id="GO:0000981">
    <property type="term" value="F:DNA-binding transcription factor activity, RNA polymerase II-specific"/>
    <property type="evidence" value="ECO:0007669"/>
    <property type="project" value="InterPro"/>
</dbReference>
<keyword evidence="5" id="KW-0804">Transcription</keyword>
<dbReference type="CDD" id="cd00067">
    <property type="entry name" value="GAL4"/>
    <property type="match status" value="1"/>
</dbReference>
<dbReference type="GO" id="GO:0000435">
    <property type="term" value="P:positive regulation of transcription from RNA polymerase II promoter by galactose"/>
    <property type="evidence" value="ECO:0007669"/>
    <property type="project" value="TreeGrafter"/>
</dbReference>
<dbReference type="GO" id="GO:0006351">
    <property type="term" value="P:DNA-templated transcription"/>
    <property type="evidence" value="ECO:0007669"/>
    <property type="project" value="InterPro"/>
</dbReference>
<comment type="caution">
    <text evidence="11">The sequence shown here is derived from an EMBL/GenBank/DDBJ whole genome shotgun (WGS) entry which is preliminary data.</text>
</comment>
<evidence type="ECO:0000256" key="7">
    <source>
        <dbReference type="SAM" id="MobiDB-lite"/>
    </source>
</evidence>
<keyword evidence="2" id="KW-0547">Nucleotide-binding</keyword>
<keyword evidence="4" id="KW-0805">Transcription regulation</keyword>
<feature type="domain" description="Zn(2)-C6 fungal-type" evidence="9">
    <location>
        <begin position="912"/>
        <end position="943"/>
    </location>
</feature>
<dbReference type="Pfam" id="PF00172">
    <property type="entry name" value="Zn_clus"/>
    <property type="match status" value="1"/>
</dbReference>
<evidence type="ECO:0000256" key="8">
    <source>
        <dbReference type="SAM" id="Phobius"/>
    </source>
</evidence>
<dbReference type="SMART" id="SM00906">
    <property type="entry name" value="Fungal_trans"/>
    <property type="match status" value="1"/>
</dbReference>
<feature type="domain" description="Helicase ATP-binding" evidence="10">
    <location>
        <begin position="49"/>
        <end position="241"/>
    </location>
</feature>
<reference evidence="11" key="2">
    <citation type="submission" date="2020-05" db="EMBL/GenBank/DDBJ databases">
        <authorList>
            <person name="Kim H.-S."/>
            <person name="Proctor R.H."/>
            <person name="Brown D.W."/>
        </authorList>
    </citation>
    <scope>NUCLEOTIDE SEQUENCE</scope>
    <source>
        <strain evidence="11">NRRL 20472</strain>
    </source>
</reference>
<dbReference type="CDD" id="cd12148">
    <property type="entry name" value="fungal_TF_MHR"/>
    <property type="match status" value="1"/>
</dbReference>
<dbReference type="PROSITE" id="PS50048">
    <property type="entry name" value="ZN2_CY6_FUNGAL_2"/>
    <property type="match status" value="1"/>
</dbReference>
<dbReference type="InterPro" id="IPR007219">
    <property type="entry name" value="XnlR_reg_dom"/>
</dbReference>
<dbReference type="PROSITE" id="PS51192">
    <property type="entry name" value="HELICASE_ATP_BIND_1"/>
    <property type="match status" value="1"/>
</dbReference>
<keyword evidence="8" id="KW-0812">Transmembrane</keyword>
<dbReference type="PANTHER" id="PTHR47424:SF9">
    <property type="entry name" value="TAH-2"/>
    <property type="match status" value="1"/>
</dbReference>
<accession>A0A8H4U325</accession>
<organism evidence="11 12">
    <name type="scientific">Fusarium sarcochroum</name>
    <dbReference type="NCBI Taxonomy" id="1208366"/>
    <lineage>
        <taxon>Eukaryota</taxon>
        <taxon>Fungi</taxon>
        <taxon>Dikarya</taxon>
        <taxon>Ascomycota</taxon>
        <taxon>Pezizomycotina</taxon>
        <taxon>Sordariomycetes</taxon>
        <taxon>Hypocreomycetidae</taxon>
        <taxon>Hypocreales</taxon>
        <taxon>Nectriaceae</taxon>
        <taxon>Fusarium</taxon>
        <taxon>Fusarium lateritium species complex</taxon>
    </lineage>
</organism>
<feature type="region of interest" description="Disordered" evidence="7">
    <location>
        <begin position="938"/>
        <end position="992"/>
    </location>
</feature>
<keyword evidence="1" id="KW-0479">Metal-binding</keyword>
<dbReference type="SUPFAM" id="SSF52540">
    <property type="entry name" value="P-loop containing nucleoside triphosphate hydrolases"/>
    <property type="match status" value="2"/>
</dbReference>
<evidence type="ECO:0000256" key="1">
    <source>
        <dbReference type="ARBA" id="ARBA00022723"/>
    </source>
</evidence>
<proteinExistence type="predicted"/>